<dbReference type="Proteomes" id="UP001172673">
    <property type="component" value="Unassembled WGS sequence"/>
</dbReference>
<protein>
    <submittedName>
        <fullName evidence="2">Uncharacterized protein</fullName>
    </submittedName>
</protein>
<sequence>MPASILASGPSKDLPSLSRKTLFEPLHLTDLHSSQMTPSSQVKEKANRAEYPGEGGRQFVPRPEVDLLNRASSLGTSPASVRTDDSRFLSDESFDNSYEVNGQFNGHHTAGVNITGIGHQFAGSEEEEDGHHAWPLFISPTNSLAHIPHEDDDSSGMVIPGLEMDDSTLAMRGSDANYDQRSVLSSEYETSFVQPSPTASQVLTGAGTAFENFFLVRPLRLTPDCRHSINNPICAHCMH</sequence>
<dbReference type="EMBL" id="JAPDRK010000003">
    <property type="protein sequence ID" value="KAJ9614259.1"/>
    <property type="molecule type" value="Genomic_DNA"/>
</dbReference>
<evidence type="ECO:0000256" key="1">
    <source>
        <dbReference type="SAM" id="MobiDB-lite"/>
    </source>
</evidence>
<keyword evidence="3" id="KW-1185">Reference proteome</keyword>
<feature type="compositionally biased region" description="Polar residues" evidence="1">
    <location>
        <begin position="31"/>
        <end position="41"/>
    </location>
</feature>
<reference evidence="2" key="1">
    <citation type="submission" date="2022-10" db="EMBL/GenBank/DDBJ databases">
        <title>Culturing micro-colonial fungi from biological soil crusts in the Mojave desert and describing Neophaeococcomyces mojavensis, and introducing the new genera and species Taxawa tesnikishii.</title>
        <authorList>
            <person name="Kurbessoian T."/>
            <person name="Stajich J.E."/>
        </authorList>
    </citation>
    <scope>NUCLEOTIDE SEQUENCE</scope>
    <source>
        <strain evidence="2">TK_41</strain>
    </source>
</reference>
<evidence type="ECO:0000313" key="2">
    <source>
        <dbReference type="EMBL" id="KAJ9614259.1"/>
    </source>
</evidence>
<feature type="region of interest" description="Disordered" evidence="1">
    <location>
        <begin position="29"/>
        <end position="58"/>
    </location>
</feature>
<name>A0AA39CN09_9EURO</name>
<gene>
    <name evidence="2" type="ORF">H2200_002395</name>
</gene>
<accession>A0AA39CN09</accession>
<proteinExistence type="predicted"/>
<comment type="caution">
    <text evidence="2">The sequence shown here is derived from an EMBL/GenBank/DDBJ whole genome shotgun (WGS) entry which is preliminary data.</text>
</comment>
<organism evidence="2 3">
    <name type="scientific">Cladophialophora chaetospira</name>
    <dbReference type="NCBI Taxonomy" id="386627"/>
    <lineage>
        <taxon>Eukaryota</taxon>
        <taxon>Fungi</taxon>
        <taxon>Dikarya</taxon>
        <taxon>Ascomycota</taxon>
        <taxon>Pezizomycotina</taxon>
        <taxon>Eurotiomycetes</taxon>
        <taxon>Chaetothyriomycetidae</taxon>
        <taxon>Chaetothyriales</taxon>
        <taxon>Herpotrichiellaceae</taxon>
        <taxon>Cladophialophora</taxon>
    </lineage>
</organism>
<dbReference type="AlphaFoldDB" id="A0AA39CN09"/>
<evidence type="ECO:0000313" key="3">
    <source>
        <dbReference type="Proteomes" id="UP001172673"/>
    </source>
</evidence>